<accession>A0A7J6ACA7</accession>
<name>A0A7J6ACA7_AMEME</name>
<proteinExistence type="predicted"/>
<keyword evidence="2" id="KW-1185">Reference proteome</keyword>
<evidence type="ECO:0000313" key="2">
    <source>
        <dbReference type="Proteomes" id="UP000593565"/>
    </source>
</evidence>
<dbReference type="Proteomes" id="UP000593565">
    <property type="component" value="Unassembled WGS sequence"/>
</dbReference>
<comment type="caution">
    <text evidence="1">The sequence shown here is derived from an EMBL/GenBank/DDBJ whole genome shotgun (WGS) entry which is preliminary data.</text>
</comment>
<protein>
    <submittedName>
        <fullName evidence="1">Uncharacterized protein</fullName>
    </submittedName>
</protein>
<dbReference type="EMBL" id="JAAGNN010000014">
    <property type="protein sequence ID" value="KAF4080575.1"/>
    <property type="molecule type" value="Genomic_DNA"/>
</dbReference>
<evidence type="ECO:0000313" key="1">
    <source>
        <dbReference type="EMBL" id="KAF4080575.1"/>
    </source>
</evidence>
<reference evidence="1 2" key="1">
    <citation type="submission" date="2020-02" db="EMBL/GenBank/DDBJ databases">
        <title>A chromosome-scale genome assembly of the black bullhead catfish (Ameiurus melas).</title>
        <authorList>
            <person name="Wen M."/>
            <person name="Zham M."/>
            <person name="Cabau C."/>
            <person name="Klopp C."/>
            <person name="Donnadieu C."/>
            <person name="Roques C."/>
            <person name="Bouchez O."/>
            <person name="Lampietro C."/>
            <person name="Jouanno E."/>
            <person name="Herpin A."/>
            <person name="Louis A."/>
            <person name="Berthelot C."/>
            <person name="Parey E."/>
            <person name="Roest-Crollius H."/>
            <person name="Braasch I."/>
            <person name="Postlethwait J."/>
            <person name="Robinson-Rechavi M."/>
            <person name="Echchiki A."/>
            <person name="Begum T."/>
            <person name="Montfort J."/>
            <person name="Schartl M."/>
            <person name="Bobe J."/>
            <person name="Guiguen Y."/>
        </authorList>
    </citation>
    <scope>NUCLEOTIDE SEQUENCE [LARGE SCALE GENOMIC DNA]</scope>
    <source>
        <strain evidence="1">M_S1</strain>
        <tissue evidence="1">Blood</tissue>
    </source>
</reference>
<organism evidence="1 2">
    <name type="scientific">Ameiurus melas</name>
    <name type="common">Black bullhead</name>
    <name type="synonym">Silurus melas</name>
    <dbReference type="NCBI Taxonomy" id="219545"/>
    <lineage>
        <taxon>Eukaryota</taxon>
        <taxon>Metazoa</taxon>
        <taxon>Chordata</taxon>
        <taxon>Craniata</taxon>
        <taxon>Vertebrata</taxon>
        <taxon>Euteleostomi</taxon>
        <taxon>Actinopterygii</taxon>
        <taxon>Neopterygii</taxon>
        <taxon>Teleostei</taxon>
        <taxon>Ostariophysi</taxon>
        <taxon>Siluriformes</taxon>
        <taxon>Ictaluridae</taxon>
        <taxon>Ameiurus</taxon>
    </lineage>
</organism>
<gene>
    <name evidence="1" type="ORF">AMELA_G00172950</name>
</gene>
<sequence>MVLKTFPNVGTFQFTSWFREASRCSLFDAHRAEVGLRIWASAADVLKMALQNGLKMMAPSCFCTLAMFNGEHPLINMRLGFHQDGDFCTLTAKDCYGSCSRARGASDVLFLQRYS</sequence>
<dbReference type="AlphaFoldDB" id="A0A7J6ACA7"/>